<evidence type="ECO:0000313" key="1">
    <source>
        <dbReference type="EMBL" id="SPZ85719.1"/>
    </source>
</evidence>
<sequence length="53" mass="6375">MAIAGHQEWFYLSPFNLSTKQINNQSKYKLYYFFQNSILQHKKPDKPLINNNI</sequence>
<name>A0A2X2KUH0_SPHMU</name>
<dbReference type="EMBL" id="UAUU01000008">
    <property type="protein sequence ID" value="SPZ85719.1"/>
    <property type="molecule type" value="Genomic_DNA"/>
</dbReference>
<accession>A0A2X2KUH0</accession>
<reference evidence="1 2" key="1">
    <citation type="submission" date="2018-06" db="EMBL/GenBank/DDBJ databases">
        <authorList>
            <consortium name="Pathogen Informatics"/>
            <person name="Doyle S."/>
        </authorList>
    </citation>
    <scope>NUCLEOTIDE SEQUENCE [LARGE SCALE GENOMIC DNA]</scope>
    <source>
        <strain evidence="1 2">NCTC11343</strain>
    </source>
</reference>
<evidence type="ECO:0000313" key="2">
    <source>
        <dbReference type="Proteomes" id="UP000251241"/>
    </source>
</evidence>
<dbReference type="Proteomes" id="UP000251241">
    <property type="component" value="Unassembled WGS sequence"/>
</dbReference>
<protein>
    <submittedName>
        <fullName evidence="1">Uncharacterized protein</fullName>
    </submittedName>
</protein>
<gene>
    <name evidence="1" type="ORF">NCTC11343_02281</name>
</gene>
<organism evidence="1 2">
    <name type="scientific">Sphingobacterium multivorum</name>
    <dbReference type="NCBI Taxonomy" id="28454"/>
    <lineage>
        <taxon>Bacteria</taxon>
        <taxon>Pseudomonadati</taxon>
        <taxon>Bacteroidota</taxon>
        <taxon>Sphingobacteriia</taxon>
        <taxon>Sphingobacteriales</taxon>
        <taxon>Sphingobacteriaceae</taxon>
        <taxon>Sphingobacterium</taxon>
    </lineage>
</organism>
<dbReference type="AlphaFoldDB" id="A0A2X2KUH0"/>
<proteinExistence type="predicted"/>